<comment type="caution">
    <text evidence="7">The sequence shown here is derived from an EMBL/GenBank/DDBJ whole genome shotgun (WGS) entry which is preliminary data.</text>
</comment>
<evidence type="ECO:0000256" key="1">
    <source>
        <dbReference type="ARBA" id="ARBA00004123"/>
    </source>
</evidence>
<dbReference type="SMART" id="SM00320">
    <property type="entry name" value="WD40"/>
    <property type="match status" value="6"/>
</dbReference>
<dbReference type="GO" id="GO:0003714">
    <property type="term" value="F:transcription corepressor activity"/>
    <property type="evidence" value="ECO:0007669"/>
    <property type="project" value="InterPro"/>
</dbReference>
<feature type="region of interest" description="Disordered" evidence="6">
    <location>
        <begin position="246"/>
        <end position="282"/>
    </location>
</feature>
<reference evidence="8" key="1">
    <citation type="journal article" date="2014" name="Microb. Cell Fact.">
        <title>Exploiting Issatchenkia orientalis SD108 for succinic acid production.</title>
        <authorList>
            <person name="Xiao H."/>
            <person name="Shao Z."/>
            <person name="Jiang Y."/>
            <person name="Dole S."/>
            <person name="Zhao H."/>
        </authorList>
    </citation>
    <scope>NUCLEOTIDE SEQUENCE [LARGE SCALE GENOMIC DNA]</scope>
    <source>
        <strain evidence="8">SD108</strain>
    </source>
</reference>
<evidence type="ECO:0000256" key="6">
    <source>
        <dbReference type="SAM" id="MobiDB-lite"/>
    </source>
</evidence>
<protein>
    <submittedName>
        <fullName evidence="7">Uncharacterized protein</fullName>
    </submittedName>
</protein>
<comment type="subcellular location">
    <subcellularLocation>
        <location evidence="1">Nucleus</location>
    </subcellularLocation>
</comment>
<dbReference type="SUPFAM" id="SSF50978">
    <property type="entry name" value="WD40 repeat-like"/>
    <property type="match status" value="1"/>
</dbReference>
<dbReference type="Gene3D" id="2.130.10.10">
    <property type="entry name" value="YVTN repeat-like/Quinoprotein amine dehydrogenase"/>
    <property type="match status" value="1"/>
</dbReference>
<dbReference type="InterPro" id="IPR045183">
    <property type="entry name" value="Ebi-like"/>
</dbReference>
<dbReference type="EMBL" id="JQFK01000009">
    <property type="protein sequence ID" value="KGK39387.1"/>
    <property type="molecule type" value="Genomic_DNA"/>
</dbReference>
<dbReference type="InterPro" id="IPR036322">
    <property type="entry name" value="WD40_repeat_dom_sf"/>
</dbReference>
<evidence type="ECO:0000256" key="2">
    <source>
        <dbReference type="ARBA" id="ARBA00022574"/>
    </source>
</evidence>
<dbReference type="Pfam" id="PF12824">
    <property type="entry name" value="MRP-L20"/>
    <property type="match status" value="1"/>
</dbReference>
<dbReference type="PANTHER" id="PTHR22846:SF2">
    <property type="entry name" value="F-BOX-LIKE_WD REPEAT-CONTAINING PROTEIN EBI"/>
    <property type="match status" value="1"/>
</dbReference>
<sequence length="651" mass="72563">MFNRLVVSVRHSSSIPKLATTPNKFNAKSSAFNLRPNLPEGLFFHPAPASLNPEITPKAFLPESDVRKTSDVYYPEQTQYVAENIHYMPVISRIAQPTKYSHDASVVGELQKMRDNGATRKQMREKFGVSDGFISLTTKPNPQTLKAQSKLLKRHARRWSEKTLAAQAGLEISAYALDDETDVHTLDATYEKHVPLGCLIDLIQKGILYSKMKSLVESSKTQLDQDDLINMNFNFFTALHEIKENETANERSIMSTDDGEKLEQGKRLPEEEQGVEEEQQKDDEGFIRVIKEYKVLDPSNSISFSPTSGGTISLAHACNTQTDIVDIETNTAVTLPASPLCKEVLLAQWSSNGQLLITAYENGELRLWSSQGALVTVFAMHHWPIVALEWSHNNKYLISIDIRNIVIVWDITTKTIAVHLDKENWKNLTNFSLLVNTVDDSIQNFGTTLCWLDDTKFITPGPNYSLLVNQLVDSKHSIVGVLIGHEESVCAINYNKDLRLLCSASEDGIIRIFKGNSTNSLQVLSGHSLAITYLEWIKLDDKWYILSTSLDGTIRIWDFINNQTLAISCIADGQPILYAASHVSPGGEVILATGDSSASVSIWNISCDKIKQVGLYQHGRPDGHISHISWNLDGTKFAAAFTKGKSVIIKV</sequence>
<dbReference type="VEuPathDB" id="FungiDB:C5L36_0B08860"/>
<feature type="compositionally biased region" description="Acidic residues" evidence="6">
    <location>
        <begin position="271"/>
        <end position="281"/>
    </location>
</feature>
<keyword evidence="2 5" id="KW-0853">WD repeat</keyword>
<dbReference type="eggNOG" id="KOG0273">
    <property type="taxonomic scope" value="Eukaryota"/>
</dbReference>
<name>A0A099P5A1_PICKU</name>
<dbReference type="Proteomes" id="UP000029867">
    <property type="component" value="Unassembled WGS sequence"/>
</dbReference>
<dbReference type="GO" id="GO:0006357">
    <property type="term" value="P:regulation of transcription by RNA polymerase II"/>
    <property type="evidence" value="ECO:0007669"/>
    <property type="project" value="TreeGrafter"/>
</dbReference>
<feature type="repeat" description="WD" evidence="5">
    <location>
        <begin position="524"/>
        <end position="567"/>
    </location>
</feature>
<feature type="repeat" description="WD" evidence="5">
    <location>
        <begin position="482"/>
        <end position="523"/>
    </location>
</feature>
<evidence type="ECO:0000313" key="8">
    <source>
        <dbReference type="Proteomes" id="UP000029867"/>
    </source>
</evidence>
<evidence type="ECO:0000256" key="3">
    <source>
        <dbReference type="ARBA" id="ARBA00022737"/>
    </source>
</evidence>
<accession>A0A099P5A1</accession>
<dbReference type="Gene3D" id="1.20.960.30">
    <property type="match status" value="1"/>
</dbReference>
<dbReference type="GO" id="GO:0034967">
    <property type="term" value="C:Set3 complex"/>
    <property type="evidence" value="ECO:0007669"/>
    <property type="project" value="TreeGrafter"/>
</dbReference>
<evidence type="ECO:0000256" key="5">
    <source>
        <dbReference type="PROSITE-ProRule" id="PRU00221"/>
    </source>
</evidence>
<keyword evidence="3" id="KW-0677">Repeat</keyword>
<evidence type="ECO:0000313" key="7">
    <source>
        <dbReference type="EMBL" id="KGK39387.1"/>
    </source>
</evidence>
<dbReference type="Pfam" id="PF00400">
    <property type="entry name" value="WD40"/>
    <property type="match status" value="3"/>
</dbReference>
<dbReference type="PROSITE" id="PS50082">
    <property type="entry name" value="WD_REPEATS_2"/>
    <property type="match status" value="2"/>
</dbReference>
<dbReference type="AlphaFoldDB" id="A0A099P5A1"/>
<dbReference type="HOGENOM" id="CLU_420943_0_0_1"/>
<dbReference type="PANTHER" id="PTHR22846">
    <property type="entry name" value="WD40 REPEAT PROTEIN"/>
    <property type="match status" value="1"/>
</dbReference>
<gene>
    <name evidence="7" type="ORF">JL09_g1400</name>
</gene>
<organism evidence="7 8">
    <name type="scientific">Pichia kudriavzevii</name>
    <name type="common">Yeast</name>
    <name type="synonym">Issatchenkia orientalis</name>
    <dbReference type="NCBI Taxonomy" id="4909"/>
    <lineage>
        <taxon>Eukaryota</taxon>
        <taxon>Fungi</taxon>
        <taxon>Dikarya</taxon>
        <taxon>Ascomycota</taxon>
        <taxon>Saccharomycotina</taxon>
        <taxon>Pichiomycetes</taxon>
        <taxon>Pichiales</taxon>
        <taxon>Pichiaceae</taxon>
        <taxon>Pichia</taxon>
    </lineage>
</organism>
<proteinExistence type="predicted"/>
<dbReference type="PROSITE" id="PS50294">
    <property type="entry name" value="WD_REPEATS_REGION"/>
    <property type="match status" value="1"/>
</dbReference>
<evidence type="ECO:0000256" key="4">
    <source>
        <dbReference type="ARBA" id="ARBA00023242"/>
    </source>
</evidence>
<feature type="compositionally biased region" description="Basic and acidic residues" evidence="6">
    <location>
        <begin position="258"/>
        <end position="270"/>
    </location>
</feature>
<dbReference type="InterPro" id="IPR001680">
    <property type="entry name" value="WD40_rpt"/>
</dbReference>
<dbReference type="InterPro" id="IPR015943">
    <property type="entry name" value="WD40/YVTN_repeat-like_dom_sf"/>
</dbReference>
<keyword evidence="4" id="KW-0539">Nucleus</keyword>